<sequence>MQKNILPNSGIPALLALLFTVAIPAHAQENTDSVASYSANNLTLFTSVATRHFRPSPIHNNHQGLINLEWNYDKNFVVGGATFSNSYNQDTQLVYWGAKFRPLDATPDMYVKIVGGLIHGYKDQYKDNIPFNKYGTAPVILPAVGYCYQHLCTELIVFGTAGAMWTAGVRF</sequence>
<evidence type="ECO:0000313" key="2">
    <source>
        <dbReference type="EMBL" id="TDN89973.1"/>
    </source>
</evidence>
<evidence type="ECO:0008006" key="4">
    <source>
        <dbReference type="Google" id="ProtNLM"/>
    </source>
</evidence>
<dbReference type="EMBL" id="SNWF01000005">
    <property type="protein sequence ID" value="TDN89973.1"/>
    <property type="molecule type" value="Genomic_DNA"/>
</dbReference>
<evidence type="ECO:0000256" key="1">
    <source>
        <dbReference type="SAM" id="SignalP"/>
    </source>
</evidence>
<accession>A0A4R6G679</accession>
<keyword evidence="1" id="KW-0732">Signal</keyword>
<name>A0A4R6G679_9BURK</name>
<feature type="signal peptide" evidence="1">
    <location>
        <begin position="1"/>
        <end position="27"/>
    </location>
</feature>
<dbReference type="OrthoDB" id="8561992at2"/>
<proteinExistence type="predicted"/>
<organism evidence="2 3">
    <name type="scientific">Herminiimonas fonticola</name>
    <dbReference type="NCBI Taxonomy" id="303380"/>
    <lineage>
        <taxon>Bacteria</taxon>
        <taxon>Pseudomonadati</taxon>
        <taxon>Pseudomonadota</taxon>
        <taxon>Betaproteobacteria</taxon>
        <taxon>Burkholderiales</taxon>
        <taxon>Oxalobacteraceae</taxon>
        <taxon>Herminiimonas</taxon>
    </lineage>
</organism>
<feature type="chain" id="PRO_5020338733" description="Sn-glycerol-3-phosphate transporter" evidence="1">
    <location>
        <begin position="28"/>
        <end position="171"/>
    </location>
</feature>
<gene>
    <name evidence="2" type="ORF">EV677_2043</name>
</gene>
<dbReference type="AlphaFoldDB" id="A0A4R6G679"/>
<dbReference type="Proteomes" id="UP000294737">
    <property type="component" value="Unassembled WGS sequence"/>
</dbReference>
<evidence type="ECO:0000313" key="3">
    <source>
        <dbReference type="Proteomes" id="UP000294737"/>
    </source>
</evidence>
<dbReference type="RefSeq" id="WP_112992050.1">
    <property type="nucleotide sequence ID" value="NZ_PTLZ01000002.1"/>
</dbReference>
<reference evidence="2 3" key="1">
    <citation type="submission" date="2019-03" db="EMBL/GenBank/DDBJ databases">
        <title>Genomic Encyclopedia of Type Strains, Phase IV (KMG-IV): sequencing the most valuable type-strain genomes for metagenomic binning, comparative biology and taxonomic classification.</title>
        <authorList>
            <person name="Goeker M."/>
        </authorList>
    </citation>
    <scope>NUCLEOTIDE SEQUENCE [LARGE SCALE GENOMIC DNA]</scope>
    <source>
        <strain evidence="2 3">DSM 18555</strain>
    </source>
</reference>
<keyword evidence="3" id="KW-1185">Reference proteome</keyword>
<comment type="caution">
    <text evidence="2">The sequence shown here is derived from an EMBL/GenBank/DDBJ whole genome shotgun (WGS) entry which is preliminary data.</text>
</comment>
<protein>
    <recommendedName>
        <fullName evidence="4">Sn-glycerol-3-phosphate transporter</fullName>
    </recommendedName>
</protein>